<dbReference type="SUPFAM" id="SSF69279">
    <property type="entry name" value="Phage tail proteins"/>
    <property type="match status" value="2"/>
</dbReference>
<evidence type="ECO:0000313" key="3">
    <source>
        <dbReference type="Proteomes" id="UP000093104"/>
    </source>
</evidence>
<dbReference type="RefSeq" id="WP_065831860.1">
    <property type="nucleotide sequence ID" value="NZ_LGSI01000012.1"/>
</dbReference>
<accession>A0A1C7Z9D5</accession>
<protein>
    <recommendedName>
        <fullName evidence="4">Type VI secretion system secreted protein VgrG</fullName>
    </recommendedName>
</protein>
<dbReference type="Gene3D" id="2.40.50.230">
    <property type="entry name" value="Gp5 N-terminal domain"/>
    <property type="match status" value="1"/>
</dbReference>
<gene>
    <name evidence="2" type="ORF">AFK24_03215</name>
</gene>
<dbReference type="Pfam" id="PF05954">
    <property type="entry name" value="Phage_GPD"/>
    <property type="match status" value="1"/>
</dbReference>
<organism evidence="2 3">
    <name type="scientific">Pseudomonas syringae</name>
    <dbReference type="NCBI Taxonomy" id="317"/>
    <lineage>
        <taxon>Bacteria</taxon>
        <taxon>Pseudomonadati</taxon>
        <taxon>Pseudomonadota</taxon>
        <taxon>Gammaproteobacteria</taxon>
        <taxon>Pseudomonadales</taxon>
        <taxon>Pseudomonadaceae</taxon>
        <taxon>Pseudomonas</taxon>
    </lineage>
</organism>
<dbReference type="InterPro" id="IPR037026">
    <property type="entry name" value="Vgr_OB-fold_dom_sf"/>
</dbReference>
<name>A0A1C7Z9D5_PSESX</name>
<dbReference type="Gene3D" id="3.55.50.10">
    <property type="entry name" value="Baseplate protein-like domains"/>
    <property type="match status" value="1"/>
</dbReference>
<proteinExistence type="predicted"/>
<dbReference type="EMBL" id="LGSI01000012">
    <property type="protein sequence ID" value="OCR26551.1"/>
    <property type="molecule type" value="Genomic_DNA"/>
</dbReference>
<dbReference type="SUPFAM" id="SSF69255">
    <property type="entry name" value="gp5 N-terminal domain-like"/>
    <property type="match status" value="1"/>
</dbReference>
<dbReference type="AlphaFoldDB" id="A0A1C7Z9D5"/>
<reference evidence="2 3" key="1">
    <citation type="submission" date="2015-07" db="EMBL/GenBank/DDBJ databases">
        <title>Draft genome sequence of a diazotrophic, plant growth-promoting rhizobacterium of the Pseudomonas syringae complex.</title>
        <authorList>
            <person name="Patten C.L."/>
            <person name="Jeong H."/>
        </authorList>
    </citation>
    <scope>NUCLEOTIDE SEQUENCE [LARGE SCALE GENOMIC DNA]</scope>
    <source>
        <strain evidence="2 3">GR12-2</strain>
    </source>
</reference>
<evidence type="ECO:0000256" key="1">
    <source>
        <dbReference type="SAM" id="MobiDB-lite"/>
    </source>
</evidence>
<sequence>MHDEPHFRLDVANLLDGLQVLSFAGTEAISQLFAFELEVLIDDPELDLHGLMYRAVFLHFMGRTLGIHGQIHGAERSHFRPGPACYRLSIGPRLACLGQRYNPRIFQGMTTPQIISRVLLEHGIRDDSYRFDLKTECPVRGYCAQYRETDLQLVQRLCSEEGIHYHFRHSPHGHELIFGDGLRGFRPTPTASYSGMPMQDGVGRFSVGIAGADRSQQVATGESTLPFVAAGHLLPLKGHPDDAFNHLWLVTAVKHRGFDPRQLGARRSNDAALYINHFQATPWEIVFKPERVARPSMPDIQRACIVGSADEPVARDSAGRVKARLDWGDQGNGALYGECWLPVAPHLVETLRGGMQVMVSCVDEDPECPLITARLPQSGDTPTNAVPRAPQVKRIDANLPVQQFIGDEQRIQLNGGPRISYEDGSSWSVSVGDSSIKLDANGLKLVSPRILFSAASESPDDSSDAARAVVDARDQ</sequence>
<comment type="caution">
    <text evidence="2">The sequence shown here is derived from an EMBL/GenBank/DDBJ whole genome shotgun (WGS) entry which is preliminary data.</text>
</comment>
<evidence type="ECO:0008006" key="4">
    <source>
        <dbReference type="Google" id="ProtNLM"/>
    </source>
</evidence>
<dbReference type="Gene3D" id="2.30.110.50">
    <property type="match status" value="2"/>
</dbReference>
<dbReference type="OrthoDB" id="9762420at2"/>
<dbReference type="Proteomes" id="UP000093104">
    <property type="component" value="Unassembled WGS sequence"/>
</dbReference>
<feature type="region of interest" description="Disordered" evidence="1">
    <location>
        <begin position="455"/>
        <end position="475"/>
    </location>
</feature>
<evidence type="ECO:0000313" key="2">
    <source>
        <dbReference type="EMBL" id="OCR26551.1"/>
    </source>
</evidence>